<feature type="domain" description="BZIP" evidence="4">
    <location>
        <begin position="79"/>
        <end position="137"/>
    </location>
</feature>
<evidence type="ECO:0000313" key="6">
    <source>
        <dbReference type="Proteomes" id="UP000078576"/>
    </source>
</evidence>
<accession>A0A194VAH2</accession>
<dbReference type="AlphaFoldDB" id="A0A194VAH2"/>
<feature type="compositionally biased region" description="Low complexity" evidence="3">
    <location>
        <begin position="162"/>
        <end position="176"/>
    </location>
</feature>
<keyword evidence="2" id="KW-0539">Nucleus</keyword>
<dbReference type="InterPro" id="IPR050936">
    <property type="entry name" value="AP-1-like"/>
</dbReference>
<dbReference type="GO" id="GO:0001228">
    <property type="term" value="F:DNA-binding transcription activator activity, RNA polymerase II-specific"/>
    <property type="evidence" value="ECO:0007669"/>
    <property type="project" value="TreeGrafter"/>
</dbReference>
<dbReference type="PROSITE" id="PS50217">
    <property type="entry name" value="BZIP"/>
    <property type="match status" value="1"/>
</dbReference>
<feature type="region of interest" description="Disordered" evidence="3">
    <location>
        <begin position="150"/>
        <end position="238"/>
    </location>
</feature>
<dbReference type="Gene3D" id="1.10.238.100">
    <property type="entry name" value="YAP1 redox domain. Chain B"/>
    <property type="match status" value="1"/>
</dbReference>
<feature type="compositionally biased region" description="Polar residues" evidence="3">
    <location>
        <begin position="1"/>
        <end position="10"/>
    </location>
</feature>
<feature type="compositionally biased region" description="Polar residues" evidence="3">
    <location>
        <begin position="225"/>
        <end position="235"/>
    </location>
</feature>
<dbReference type="PANTHER" id="PTHR40621:SF6">
    <property type="entry name" value="AP-1-LIKE TRANSCRIPTION FACTOR YAP1-RELATED"/>
    <property type="match status" value="1"/>
</dbReference>
<feature type="region of interest" description="Disordered" evidence="3">
    <location>
        <begin position="1"/>
        <end position="92"/>
    </location>
</feature>
<protein>
    <submittedName>
        <fullName evidence="5">AP-1-like transcription factor</fullName>
    </submittedName>
</protein>
<dbReference type="PANTHER" id="PTHR40621">
    <property type="entry name" value="TRANSCRIPTION FACTOR KAPC-RELATED"/>
    <property type="match status" value="1"/>
</dbReference>
<dbReference type="OrthoDB" id="2590011at2759"/>
<evidence type="ECO:0000256" key="2">
    <source>
        <dbReference type="ARBA" id="ARBA00023242"/>
    </source>
</evidence>
<evidence type="ECO:0000256" key="3">
    <source>
        <dbReference type="SAM" id="MobiDB-lite"/>
    </source>
</evidence>
<feature type="compositionally biased region" description="Polar residues" evidence="3">
    <location>
        <begin position="194"/>
        <end position="214"/>
    </location>
</feature>
<gene>
    <name evidence="5" type="ORF">VP1G_08066</name>
</gene>
<dbReference type="SUPFAM" id="SSF57959">
    <property type="entry name" value="Leucine zipper domain"/>
    <property type="match status" value="1"/>
</dbReference>
<feature type="compositionally biased region" description="Basic and acidic residues" evidence="3">
    <location>
        <begin position="53"/>
        <end position="83"/>
    </location>
</feature>
<organism evidence="5 6">
    <name type="scientific">Cytospora mali</name>
    <name type="common">Apple Valsa canker fungus</name>
    <name type="synonym">Valsa mali</name>
    <dbReference type="NCBI Taxonomy" id="578113"/>
    <lineage>
        <taxon>Eukaryota</taxon>
        <taxon>Fungi</taxon>
        <taxon>Dikarya</taxon>
        <taxon>Ascomycota</taxon>
        <taxon>Pezizomycotina</taxon>
        <taxon>Sordariomycetes</taxon>
        <taxon>Sordariomycetidae</taxon>
        <taxon>Diaporthales</taxon>
        <taxon>Cytosporaceae</taxon>
        <taxon>Cytospora</taxon>
    </lineage>
</organism>
<feature type="compositionally biased region" description="Polar residues" evidence="3">
    <location>
        <begin position="177"/>
        <end position="187"/>
    </location>
</feature>
<evidence type="ECO:0000313" key="5">
    <source>
        <dbReference type="EMBL" id="KUI60868.1"/>
    </source>
</evidence>
<keyword evidence="6" id="KW-1185">Reference proteome</keyword>
<dbReference type="InterPro" id="IPR046347">
    <property type="entry name" value="bZIP_sf"/>
</dbReference>
<dbReference type="Gene3D" id="1.20.5.170">
    <property type="match status" value="1"/>
</dbReference>
<feature type="region of interest" description="Disordered" evidence="3">
    <location>
        <begin position="298"/>
        <end position="334"/>
    </location>
</feature>
<sequence>MVASSTSPPNIKNEFGGVGTGIAYGAPAASSSQVPPPHDQNNSLGIGFLNTFADKRLTRDGHPTKRRGPKPDSKPALTRRQELNRQAQRTHRERKELYIKALEDEVLRLKEIYSNVSQDKERLAEENRSLKVMLQQNGLSISASAATMDDNMSNPSVGPYMGSNSSASVNGSGSYGLASTSTQNTSYTPPPGSAMSTTTALQGTSPPSGFSPHQRTAGFHRRSPTAPSNGPQRNSGIDYDQAGIDFVLSLERPCMDHMPWLLERSTINGGQEPCGHSLMASCPPEPFPDLTPDIPFGPKYCNKTTNPSDDGHVRRTSSNANTSPSAISRNFSRNEAAPIPAATMGERAYAMSNPNSTAVDVENPTAAAPPRTWELSKADLATLLDLSQKLNLDGEITPVMAWGMVLGHPRLGELNERDFVKLTEELKSKVRCYGFGAVMEEFEVRDALEAILSTKPEPLGTAAG</sequence>
<dbReference type="EMBL" id="KN714761">
    <property type="protein sequence ID" value="KUI60868.1"/>
    <property type="molecule type" value="Genomic_DNA"/>
</dbReference>
<name>A0A194VAH2_CYTMA</name>
<comment type="subcellular location">
    <subcellularLocation>
        <location evidence="1">Nucleus</location>
    </subcellularLocation>
</comment>
<proteinExistence type="predicted"/>
<dbReference type="GO" id="GO:0000976">
    <property type="term" value="F:transcription cis-regulatory region binding"/>
    <property type="evidence" value="ECO:0007669"/>
    <property type="project" value="InterPro"/>
</dbReference>
<evidence type="ECO:0000259" key="4">
    <source>
        <dbReference type="PROSITE" id="PS50217"/>
    </source>
</evidence>
<dbReference type="CDD" id="cd14688">
    <property type="entry name" value="bZIP_YAP"/>
    <property type="match status" value="1"/>
</dbReference>
<reference evidence="6" key="1">
    <citation type="submission" date="2014-12" db="EMBL/GenBank/DDBJ databases">
        <title>Genome Sequence of Valsa Canker Pathogens Uncovers a Specific Adaption of Colonization on Woody Bark.</title>
        <authorList>
            <person name="Yin Z."/>
            <person name="Liu H."/>
            <person name="Gao X."/>
            <person name="Li Z."/>
            <person name="Song N."/>
            <person name="Ke X."/>
            <person name="Dai Q."/>
            <person name="Wu Y."/>
            <person name="Sun Y."/>
            <person name="Xu J.-R."/>
            <person name="Kang Z.K."/>
            <person name="Wang L."/>
            <person name="Huang L."/>
        </authorList>
    </citation>
    <scope>NUCLEOTIDE SEQUENCE [LARGE SCALE GENOMIC DNA]</scope>
    <source>
        <strain evidence="6">SXYL134</strain>
    </source>
</reference>
<dbReference type="InterPro" id="IPR004827">
    <property type="entry name" value="bZIP"/>
</dbReference>
<evidence type="ECO:0000256" key="1">
    <source>
        <dbReference type="ARBA" id="ARBA00004123"/>
    </source>
</evidence>
<dbReference type="GO" id="GO:0090575">
    <property type="term" value="C:RNA polymerase II transcription regulator complex"/>
    <property type="evidence" value="ECO:0007669"/>
    <property type="project" value="TreeGrafter"/>
</dbReference>
<feature type="compositionally biased region" description="Polar residues" evidence="3">
    <location>
        <begin position="316"/>
        <end position="333"/>
    </location>
</feature>
<dbReference type="Proteomes" id="UP000078576">
    <property type="component" value="Unassembled WGS sequence"/>
</dbReference>